<proteinExistence type="predicted"/>
<reference evidence="8" key="1">
    <citation type="journal article" date="2015" name="Proc. Natl. Acad. Sci. U.S.A.">
        <title>Networks of energetic and metabolic interactions define dynamics in microbial communities.</title>
        <authorList>
            <person name="Embree M."/>
            <person name="Liu J.K."/>
            <person name="Al-Bassam M.M."/>
            <person name="Zengler K."/>
        </authorList>
    </citation>
    <scope>NUCLEOTIDE SEQUENCE</scope>
</reference>
<dbReference type="Gene3D" id="3.30.70.20">
    <property type="match status" value="1"/>
</dbReference>
<keyword evidence="8" id="KW-0670">Pyruvate</keyword>
<dbReference type="Pfam" id="PF00037">
    <property type="entry name" value="Fer4"/>
    <property type="match status" value="2"/>
</dbReference>
<keyword evidence="6" id="KW-0411">Iron-sulfur</keyword>
<keyword evidence="4" id="KW-0677">Repeat</keyword>
<feature type="domain" description="4Fe-4S ferredoxin-type" evidence="7">
    <location>
        <begin position="55"/>
        <end position="84"/>
    </location>
</feature>
<dbReference type="PROSITE" id="PS51379">
    <property type="entry name" value="4FE4S_FER_2"/>
    <property type="match status" value="2"/>
</dbReference>
<dbReference type="PANTHER" id="PTHR43724">
    <property type="entry name" value="PYRUVATE SYNTHASE SUBUNIT PORD"/>
    <property type="match status" value="1"/>
</dbReference>
<keyword evidence="8" id="KW-0560">Oxidoreductase</keyword>
<evidence type="ECO:0000256" key="3">
    <source>
        <dbReference type="ARBA" id="ARBA00022723"/>
    </source>
</evidence>
<keyword evidence="2" id="KW-0004">4Fe-4S</keyword>
<gene>
    <name evidence="8" type="ORF">ASZ90_015586</name>
</gene>
<dbReference type="InterPro" id="IPR017900">
    <property type="entry name" value="4Fe4S_Fe_S_CS"/>
</dbReference>
<comment type="caution">
    <text evidence="8">The sequence shown here is derived from an EMBL/GenBank/DDBJ whole genome shotgun (WGS) entry which is preliminary data.</text>
</comment>
<name>A0A0W8F1K7_9ZZZZ</name>
<dbReference type="GO" id="GO:0051539">
    <property type="term" value="F:4 iron, 4 sulfur cluster binding"/>
    <property type="evidence" value="ECO:0007669"/>
    <property type="project" value="UniProtKB-KW"/>
</dbReference>
<dbReference type="NCBIfam" id="TIGR02179">
    <property type="entry name" value="PorD_KorD"/>
    <property type="match status" value="1"/>
</dbReference>
<dbReference type="InterPro" id="IPR017896">
    <property type="entry name" value="4Fe4S_Fe-S-bd"/>
</dbReference>
<evidence type="ECO:0000256" key="4">
    <source>
        <dbReference type="ARBA" id="ARBA00022737"/>
    </source>
</evidence>
<dbReference type="EC" id="1.2.7.1" evidence="8"/>
<dbReference type="GO" id="GO:0046872">
    <property type="term" value="F:metal ion binding"/>
    <property type="evidence" value="ECO:0007669"/>
    <property type="project" value="UniProtKB-KW"/>
</dbReference>
<organism evidence="8">
    <name type="scientific">hydrocarbon metagenome</name>
    <dbReference type="NCBI Taxonomy" id="938273"/>
    <lineage>
        <taxon>unclassified sequences</taxon>
        <taxon>metagenomes</taxon>
        <taxon>ecological metagenomes</taxon>
    </lineage>
</organism>
<evidence type="ECO:0000256" key="5">
    <source>
        <dbReference type="ARBA" id="ARBA00023004"/>
    </source>
</evidence>
<dbReference type="PROSITE" id="PS00198">
    <property type="entry name" value="4FE4S_FER_1"/>
    <property type="match status" value="1"/>
</dbReference>
<evidence type="ECO:0000256" key="1">
    <source>
        <dbReference type="ARBA" id="ARBA00001966"/>
    </source>
</evidence>
<dbReference type="AlphaFoldDB" id="A0A0W8F1K7"/>
<evidence type="ECO:0000256" key="6">
    <source>
        <dbReference type="ARBA" id="ARBA00023014"/>
    </source>
</evidence>
<dbReference type="GO" id="GO:0019164">
    <property type="term" value="F:pyruvate synthase activity"/>
    <property type="evidence" value="ECO:0007669"/>
    <property type="project" value="UniProtKB-EC"/>
</dbReference>
<dbReference type="EMBL" id="LNQE01001620">
    <property type="protein sequence ID" value="KUG14775.1"/>
    <property type="molecule type" value="Genomic_DNA"/>
</dbReference>
<sequence length="86" mass="9346">MAIGTGCTARPGKSRGNKTGSWRVFRPEFISEKCTSCGMCKIVCPEGCIGENEEGLPIPDYDYCKGCGLCAEECPSEAIEMKKEEK</sequence>
<keyword evidence="5" id="KW-0408">Iron</keyword>
<protein>
    <submittedName>
        <fullName evidence="8">Pyruvate:ferredoxin oxidoreductase, delta subunit</fullName>
        <ecNumber evidence="8">1.2.7.1</ecNumber>
    </submittedName>
</protein>
<dbReference type="PANTHER" id="PTHR43724:SF1">
    <property type="entry name" value="PYRUVATE SYNTHASE SUBUNIT PORD"/>
    <property type="match status" value="1"/>
</dbReference>
<evidence type="ECO:0000256" key="2">
    <source>
        <dbReference type="ARBA" id="ARBA00022485"/>
    </source>
</evidence>
<comment type="cofactor">
    <cofactor evidence="1">
        <name>[4Fe-4S] cluster</name>
        <dbReference type="ChEBI" id="CHEBI:49883"/>
    </cofactor>
</comment>
<dbReference type="InterPro" id="IPR011898">
    <property type="entry name" value="PorD_KorD"/>
</dbReference>
<feature type="domain" description="4Fe-4S ferredoxin-type" evidence="7">
    <location>
        <begin position="25"/>
        <end position="54"/>
    </location>
</feature>
<accession>A0A0W8F1K7</accession>
<evidence type="ECO:0000259" key="7">
    <source>
        <dbReference type="PROSITE" id="PS51379"/>
    </source>
</evidence>
<evidence type="ECO:0000313" key="8">
    <source>
        <dbReference type="EMBL" id="KUG14775.1"/>
    </source>
</evidence>
<keyword evidence="3" id="KW-0479">Metal-binding</keyword>
<dbReference type="SUPFAM" id="SSF54862">
    <property type="entry name" value="4Fe-4S ferredoxins"/>
    <property type="match status" value="1"/>
</dbReference>